<reference evidence="3 4" key="1">
    <citation type="journal article" date="2019" name="Plant Biotechnol. J.">
        <title>The red bayberry genome and genetic basis of sex determination.</title>
        <authorList>
            <person name="Jia H.M."/>
            <person name="Jia H.J."/>
            <person name="Cai Q.L."/>
            <person name="Wang Y."/>
            <person name="Zhao H.B."/>
            <person name="Yang W.F."/>
            <person name="Wang G.Y."/>
            <person name="Li Y.H."/>
            <person name="Zhan D.L."/>
            <person name="Shen Y.T."/>
            <person name="Niu Q.F."/>
            <person name="Chang L."/>
            <person name="Qiu J."/>
            <person name="Zhao L."/>
            <person name="Xie H.B."/>
            <person name="Fu W.Y."/>
            <person name="Jin J."/>
            <person name="Li X.W."/>
            <person name="Jiao Y."/>
            <person name="Zhou C.C."/>
            <person name="Tu T."/>
            <person name="Chai C.Y."/>
            <person name="Gao J.L."/>
            <person name="Fan L.J."/>
            <person name="van de Weg E."/>
            <person name="Wang J.Y."/>
            <person name="Gao Z.S."/>
        </authorList>
    </citation>
    <scope>NUCLEOTIDE SEQUENCE [LARGE SCALE GENOMIC DNA]</scope>
    <source>
        <tissue evidence="3">Leaves</tissue>
    </source>
</reference>
<feature type="transmembrane region" description="Helical" evidence="2">
    <location>
        <begin position="122"/>
        <end position="141"/>
    </location>
</feature>
<dbReference type="GO" id="GO:0016020">
    <property type="term" value="C:membrane"/>
    <property type="evidence" value="ECO:0007669"/>
    <property type="project" value="UniProtKB-SubCell"/>
</dbReference>
<feature type="transmembrane region" description="Helical" evidence="2">
    <location>
        <begin position="79"/>
        <end position="101"/>
    </location>
</feature>
<comment type="caution">
    <text evidence="3">The sequence shown here is derived from an EMBL/GenBank/DDBJ whole genome shotgun (WGS) entry which is preliminary data.</text>
</comment>
<keyword evidence="1" id="KW-0813">Transport</keyword>
<keyword evidence="4" id="KW-1185">Reference proteome</keyword>
<accession>A0A6A1WG01</accession>
<dbReference type="PANTHER" id="PTHR45651">
    <property type="entry name" value="CYCLIC NUCLEOTIDE-GATED ION CHANNEL 15-RELATED-RELATED"/>
    <property type="match status" value="1"/>
</dbReference>
<organism evidence="3 4">
    <name type="scientific">Morella rubra</name>
    <name type="common">Chinese bayberry</name>
    <dbReference type="NCBI Taxonomy" id="262757"/>
    <lineage>
        <taxon>Eukaryota</taxon>
        <taxon>Viridiplantae</taxon>
        <taxon>Streptophyta</taxon>
        <taxon>Embryophyta</taxon>
        <taxon>Tracheophyta</taxon>
        <taxon>Spermatophyta</taxon>
        <taxon>Magnoliopsida</taxon>
        <taxon>eudicotyledons</taxon>
        <taxon>Gunneridae</taxon>
        <taxon>Pentapetalae</taxon>
        <taxon>rosids</taxon>
        <taxon>fabids</taxon>
        <taxon>Fagales</taxon>
        <taxon>Myricaceae</taxon>
        <taxon>Morella</taxon>
    </lineage>
</organism>
<evidence type="ECO:0000313" key="3">
    <source>
        <dbReference type="EMBL" id="KAB1223803.1"/>
    </source>
</evidence>
<keyword evidence="2" id="KW-0812">Transmembrane</keyword>
<evidence type="ECO:0000256" key="1">
    <source>
        <dbReference type="ARBA" id="ARBA00023303"/>
    </source>
</evidence>
<dbReference type="PANTHER" id="PTHR45651:SF68">
    <property type="entry name" value="ION TRANSPORT DOMAIN-CONTAINING PROTEIN"/>
    <property type="match status" value="1"/>
</dbReference>
<protein>
    <submittedName>
        <fullName evidence="3">Putative cyclic nucleotide-gated ion channel 13</fullName>
    </submittedName>
</protein>
<keyword evidence="2" id="KW-0472">Membrane</keyword>
<feature type="transmembrane region" description="Helical" evidence="2">
    <location>
        <begin position="37"/>
        <end position="59"/>
    </location>
</feature>
<keyword evidence="2" id="KW-1133">Transmembrane helix</keyword>
<dbReference type="AlphaFoldDB" id="A0A6A1WG01"/>
<evidence type="ECO:0000256" key="2">
    <source>
        <dbReference type="SAM" id="Phobius"/>
    </source>
</evidence>
<keyword evidence="1" id="KW-0407">Ion channel</keyword>
<dbReference type="SUPFAM" id="SSF81324">
    <property type="entry name" value="Voltage-gated potassium channels"/>
    <property type="match status" value="1"/>
</dbReference>
<evidence type="ECO:0000313" key="4">
    <source>
        <dbReference type="Proteomes" id="UP000516437"/>
    </source>
</evidence>
<name>A0A6A1WG01_9ROSI</name>
<keyword evidence="1" id="KW-0406">Ion transport</keyword>
<gene>
    <name evidence="3" type="ORF">CJ030_MR2G012888</name>
</gene>
<dbReference type="Proteomes" id="UP000516437">
    <property type="component" value="Chromosome 2"/>
</dbReference>
<proteinExistence type="predicted"/>
<sequence length="142" mass="16755">MHYRGRRLENRVRDLEGKDNPKAILDPRGRFIRSWNFMVAFVMLMLQIAFYSITLNVLVIDEERKCFELRESRIMANLVIRSVVDLIYVGHIILQFCCPYIDEDSSKQTKVIKDPWLIAKKYLSSYFLIDILAVLPIPQVMD</sequence>
<dbReference type="OrthoDB" id="1434980at2759"/>
<dbReference type="EMBL" id="RXIC02000020">
    <property type="protein sequence ID" value="KAB1223803.1"/>
    <property type="molecule type" value="Genomic_DNA"/>
</dbReference>
<dbReference type="GO" id="GO:0034220">
    <property type="term" value="P:monoatomic ion transmembrane transport"/>
    <property type="evidence" value="ECO:0007669"/>
    <property type="project" value="UniProtKB-KW"/>
</dbReference>